<dbReference type="Proteomes" id="UP000554482">
    <property type="component" value="Unassembled WGS sequence"/>
</dbReference>
<dbReference type="OrthoDB" id="1935089at2759"/>
<reference evidence="1 2" key="1">
    <citation type="submission" date="2020-06" db="EMBL/GenBank/DDBJ databases">
        <title>Transcriptomic and genomic resources for Thalictrum thalictroides and T. hernandezii: Facilitating candidate gene discovery in an emerging model plant lineage.</title>
        <authorList>
            <person name="Arias T."/>
            <person name="Riano-Pachon D.M."/>
            <person name="Di Stilio V.S."/>
        </authorList>
    </citation>
    <scope>NUCLEOTIDE SEQUENCE [LARGE SCALE GENOMIC DNA]</scope>
    <source>
        <strain evidence="2">cv. WT478/WT964</strain>
        <tissue evidence="1">Leaves</tissue>
    </source>
</reference>
<keyword evidence="2" id="KW-1185">Reference proteome</keyword>
<dbReference type="AlphaFoldDB" id="A0A7J6WTS4"/>
<gene>
    <name evidence="1" type="ORF">FRX31_009633</name>
</gene>
<proteinExistence type="predicted"/>
<organism evidence="1 2">
    <name type="scientific">Thalictrum thalictroides</name>
    <name type="common">Rue-anemone</name>
    <name type="synonym">Anemone thalictroides</name>
    <dbReference type="NCBI Taxonomy" id="46969"/>
    <lineage>
        <taxon>Eukaryota</taxon>
        <taxon>Viridiplantae</taxon>
        <taxon>Streptophyta</taxon>
        <taxon>Embryophyta</taxon>
        <taxon>Tracheophyta</taxon>
        <taxon>Spermatophyta</taxon>
        <taxon>Magnoliopsida</taxon>
        <taxon>Ranunculales</taxon>
        <taxon>Ranunculaceae</taxon>
        <taxon>Thalictroideae</taxon>
        <taxon>Thalictrum</taxon>
    </lineage>
</organism>
<accession>A0A7J6WTS4</accession>
<evidence type="ECO:0000313" key="2">
    <source>
        <dbReference type="Proteomes" id="UP000554482"/>
    </source>
</evidence>
<sequence length="143" mass="16999">METTTTTDLSLMYNLQELEANFLQQITEILEQQALHWKQKCTMDWYKFGDLDTKFFHGIVLQRRRNQFIYQIKGTNGVMLTKREEIGNRFIVFFREIMTTSSPGNNEELFDVEAPTLTEDESQCLLREAQDEEIYKALKQMRL</sequence>
<protein>
    <submittedName>
        <fullName evidence="1">Uncharacterized protein</fullName>
    </submittedName>
</protein>
<name>A0A7J6WTS4_THATH</name>
<evidence type="ECO:0000313" key="1">
    <source>
        <dbReference type="EMBL" id="KAF5200779.1"/>
    </source>
</evidence>
<dbReference type="EMBL" id="JABWDY010010295">
    <property type="protein sequence ID" value="KAF5200779.1"/>
    <property type="molecule type" value="Genomic_DNA"/>
</dbReference>
<comment type="caution">
    <text evidence="1">The sequence shown here is derived from an EMBL/GenBank/DDBJ whole genome shotgun (WGS) entry which is preliminary data.</text>
</comment>